<comment type="caution">
    <text evidence="6">The sequence shown here is derived from an EMBL/GenBank/DDBJ whole genome shotgun (WGS) entry which is preliminary data.</text>
</comment>
<sequence>MKYWRRVKQSGVVIALFCAFGIILAVSGAVAMTVSLALNAAQRNSEALVNDMMPRFAAAKNIQLQFLQLQAAYFTSITGTSDEVRLVAEKQVEEIRTYSTSALGDIEKGISGEQEKELVVVVRSGFEGFEKLDGSILNFAHMNMQDAATGMLANAVEAGQAGFKATEELVRLVQDRATTMAEQANKSAAEAKLLVLAMIGVLMGIVIAASIYVLLQIARPVRRIIRSMNDLVAGDVHRPIPYVARADEIGLIAGAVEIFRKAAIKRLDIEQQAEQARNSLESERVKLAAEAERSANEKLAKATSGLAAGLRSLAAGFLDFQLVEPFSAEFDALREDLNAAVESLCAALTSVAISTEQIAAGATTLRDGISSLSIRTERQAGSLEETSRALNEITDTVRSDSDRTMEIERIVAAAASDAKSTFKTKCPQNRFRVLQRSSTRSRFRPISLPLTRA</sequence>
<feature type="domain" description="HAMP" evidence="5">
    <location>
        <begin position="215"/>
        <end position="268"/>
    </location>
</feature>
<dbReference type="SMART" id="SM00304">
    <property type="entry name" value="HAMP"/>
    <property type="match status" value="2"/>
</dbReference>
<evidence type="ECO:0000256" key="1">
    <source>
        <dbReference type="ARBA" id="ARBA00022500"/>
    </source>
</evidence>
<evidence type="ECO:0000256" key="3">
    <source>
        <dbReference type="SAM" id="Coils"/>
    </source>
</evidence>
<keyword evidence="7" id="KW-1185">Reference proteome</keyword>
<name>A0A2U2DJ88_9HYPH</name>
<organism evidence="6 7">
    <name type="scientific">Metarhizobium album</name>
    <dbReference type="NCBI Taxonomy" id="2182425"/>
    <lineage>
        <taxon>Bacteria</taxon>
        <taxon>Pseudomonadati</taxon>
        <taxon>Pseudomonadota</taxon>
        <taxon>Alphaproteobacteria</taxon>
        <taxon>Hyphomicrobiales</taxon>
        <taxon>Rhizobiaceae</taxon>
        <taxon>Metarhizobium</taxon>
    </lineage>
</organism>
<dbReference type="OrthoDB" id="3378718at2"/>
<feature type="domain" description="HAMP" evidence="5">
    <location>
        <begin position="297"/>
        <end position="349"/>
    </location>
</feature>
<proteinExistence type="inferred from homology"/>
<dbReference type="PANTHER" id="PTHR43531:SF11">
    <property type="entry name" value="METHYL-ACCEPTING CHEMOTAXIS PROTEIN 3"/>
    <property type="match status" value="1"/>
</dbReference>
<feature type="transmembrane region" description="Helical" evidence="4">
    <location>
        <begin position="193"/>
        <end position="215"/>
    </location>
</feature>
<evidence type="ECO:0000313" key="6">
    <source>
        <dbReference type="EMBL" id="PWE53372.1"/>
    </source>
</evidence>
<evidence type="ECO:0000256" key="2">
    <source>
        <dbReference type="ARBA" id="ARBA00029447"/>
    </source>
</evidence>
<dbReference type="Gene3D" id="6.10.340.10">
    <property type="match status" value="1"/>
</dbReference>
<accession>A0A2U2DJ88</accession>
<keyword evidence="3" id="KW-0175">Coiled coil</keyword>
<dbReference type="SUPFAM" id="SSF158472">
    <property type="entry name" value="HAMP domain-like"/>
    <property type="match status" value="1"/>
</dbReference>
<evidence type="ECO:0000256" key="4">
    <source>
        <dbReference type="SAM" id="Phobius"/>
    </source>
</evidence>
<dbReference type="CDD" id="cd06225">
    <property type="entry name" value="HAMP"/>
    <property type="match status" value="1"/>
</dbReference>
<gene>
    <name evidence="6" type="ORF">DEM27_25800</name>
</gene>
<dbReference type="InterPro" id="IPR024478">
    <property type="entry name" value="HlyB_4HB_MCP"/>
</dbReference>
<dbReference type="PANTHER" id="PTHR43531">
    <property type="entry name" value="PROTEIN ICFG"/>
    <property type="match status" value="1"/>
</dbReference>
<keyword evidence="4" id="KW-0812">Transmembrane</keyword>
<keyword evidence="4" id="KW-1133">Transmembrane helix</keyword>
<dbReference type="InterPro" id="IPR003660">
    <property type="entry name" value="HAMP_dom"/>
</dbReference>
<keyword evidence="4" id="KW-0472">Membrane</keyword>
<dbReference type="GO" id="GO:0016020">
    <property type="term" value="C:membrane"/>
    <property type="evidence" value="ECO:0007669"/>
    <property type="project" value="InterPro"/>
</dbReference>
<dbReference type="Pfam" id="PF12729">
    <property type="entry name" value="4HB_MCP_1"/>
    <property type="match status" value="1"/>
</dbReference>
<keyword evidence="1" id="KW-0145">Chemotaxis</keyword>
<dbReference type="InterPro" id="IPR051310">
    <property type="entry name" value="MCP_chemotaxis"/>
</dbReference>
<dbReference type="EMBL" id="QFBC01000016">
    <property type="protein sequence ID" value="PWE53372.1"/>
    <property type="molecule type" value="Genomic_DNA"/>
</dbReference>
<feature type="transmembrane region" description="Helical" evidence="4">
    <location>
        <begin position="12"/>
        <end position="38"/>
    </location>
</feature>
<reference evidence="6 7" key="1">
    <citation type="submission" date="2018-05" db="EMBL/GenBank/DDBJ databases">
        <title>The draft genome of strain NS-104.</title>
        <authorList>
            <person name="Hang P."/>
            <person name="Jiang J."/>
        </authorList>
    </citation>
    <scope>NUCLEOTIDE SEQUENCE [LARGE SCALE GENOMIC DNA]</scope>
    <source>
        <strain evidence="6 7">NS-104</strain>
    </source>
</reference>
<dbReference type="GO" id="GO:0007165">
    <property type="term" value="P:signal transduction"/>
    <property type="evidence" value="ECO:0007669"/>
    <property type="project" value="InterPro"/>
</dbReference>
<dbReference type="PROSITE" id="PS50885">
    <property type="entry name" value="HAMP"/>
    <property type="match status" value="2"/>
</dbReference>
<dbReference type="Gene3D" id="1.10.287.950">
    <property type="entry name" value="Methyl-accepting chemotaxis protein"/>
    <property type="match status" value="1"/>
</dbReference>
<feature type="coiled-coil region" evidence="3">
    <location>
        <begin position="266"/>
        <end position="297"/>
    </location>
</feature>
<dbReference type="AlphaFoldDB" id="A0A2U2DJ88"/>
<dbReference type="GO" id="GO:0006935">
    <property type="term" value="P:chemotaxis"/>
    <property type="evidence" value="ECO:0007669"/>
    <property type="project" value="UniProtKB-KW"/>
</dbReference>
<protein>
    <recommendedName>
        <fullName evidence="5">HAMP domain-containing protein</fullName>
    </recommendedName>
</protein>
<dbReference type="Proteomes" id="UP000245252">
    <property type="component" value="Unassembled WGS sequence"/>
</dbReference>
<dbReference type="Pfam" id="PF00672">
    <property type="entry name" value="HAMP"/>
    <property type="match status" value="1"/>
</dbReference>
<evidence type="ECO:0000259" key="5">
    <source>
        <dbReference type="PROSITE" id="PS50885"/>
    </source>
</evidence>
<comment type="similarity">
    <text evidence="2">Belongs to the methyl-accepting chemotaxis (MCP) protein family.</text>
</comment>
<evidence type="ECO:0000313" key="7">
    <source>
        <dbReference type="Proteomes" id="UP000245252"/>
    </source>
</evidence>
<dbReference type="RefSeq" id="WP_109461121.1">
    <property type="nucleotide sequence ID" value="NZ_QFBC01000016.1"/>
</dbReference>